<dbReference type="SUPFAM" id="SSF47413">
    <property type="entry name" value="lambda repressor-like DNA-binding domains"/>
    <property type="match status" value="1"/>
</dbReference>
<feature type="domain" description="HTH cro/C1-type" evidence="1">
    <location>
        <begin position="39"/>
        <end position="93"/>
    </location>
</feature>
<evidence type="ECO:0000259" key="1">
    <source>
        <dbReference type="PROSITE" id="PS50943"/>
    </source>
</evidence>
<dbReference type="PATRIC" id="fig|1202534.3.peg.3839"/>
<comment type="caution">
    <text evidence="2">The sequence shown here is derived from an EMBL/GenBank/DDBJ whole genome shotgun (WGS) entry which is preliminary data.</text>
</comment>
<accession>R9BTE5</accession>
<gene>
    <name evidence="2" type="ORF">A500_19249</name>
</gene>
<proteinExistence type="predicted"/>
<organism evidence="2 3">
    <name type="scientific">Clostridium sartagoforme AAU1</name>
    <dbReference type="NCBI Taxonomy" id="1202534"/>
    <lineage>
        <taxon>Bacteria</taxon>
        <taxon>Bacillati</taxon>
        <taxon>Bacillota</taxon>
        <taxon>Clostridia</taxon>
        <taxon>Eubacteriales</taxon>
        <taxon>Clostridiaceae</taxon>
        <taxon>Clostridium</taxon>
    </lineage>
</organism>
<dbReference type="GO" id="GO:0003677">
    <property type="term" value="F:DNA binding"/>
    <property type="evidence" value="ECO:0007669"/>
    <property type="project" value="InterPro"/>
</dbReference>
<dbReference type="AlphaFoldDB" id="R9BTE5"/>
<dbReference type="EMBL" id="ASRV01000235">
    <property type="protein sequence ID" value="EOR19980.1"/>
    <property type="molecule type" value="Genomic_DNA"/>
</dbReference>
<dbReference type="RefSeq" id="WP_016209057.1">
    <property type="nucleotide sequence ID" value="NZ_ASRV01000235.1"/>
</dbReference>
<name>R9BTE5_9CLOT</name>
<dbReference type="OrthoDB" id="1955333at2"/>
<protein>
    <submittedName>
        <fullName evidence="2">Helix-turn-helix domain-containing protein</fullName>
    </submittedName>
</protein>
<dbReference type="InterPro" id="IPR010982">
    <property type="entry name" value="Lambda_DNA-bd_dom_sf"/>
</dbReference>
<evidence type="ECO:0000313" key="2">
    <source>
        <dbReference type="EMBL" id="EOR19980.1"/>
    </source>
</evidence>
<dbReference type="PROSITE" id="PS50943">
    <property type="entry name" value="HTH_CROC1"/>
    <property type="match status" value="1"/>
</dbReference>
<sequence length="98" mass="11388">MGFKRVDCVKEMNKMIKEDPQIAKYVDEFNKEYEVMQLIVKVRKELGLTQKDVSKRSGLTQQMVSRMEKVDNSPTLTNFIKYITAIGLDLDLVKKQNS</sequence>
<dbReference type="Proteomes" id="UP000013988">
    <property type="component" value="Unassembled WGS sequence"/>
</dbReference>
<dbReference type="InterPro" id="IPR001387">
    <property type="entry name" value="Cro/C1-type_HTH"/>
</dbReference>
<keyword evidence="3" id="KW-1185">Reference proteome</keyword>
<dbReference type="CDD" id="cd00093">
    <property type="entry name" value="HTH_XRE"/>
    <property type="match status" value="1"/>
</dbReference>
<dbReference type="Gene3D" id="1.10.260.40">
    <property type="entry name" value="lambda repressor-like DNA-binding domains"/>
    <property type="match status" value="1"/>
</dbReference>
<evidence type="ECO:0000313" key="3">
    <source>
        <dbReference type="Proteomes" id="UP000013988"/>
    </source>
</evidence>
<reference evidence="2 3" key="1">
    <citation type="submission" date="2013-03" db="EMBL/GenBank/DDBJ databases">
        <title>Whole genome shotgun sequencing of Clostridium sartagoforme AAU1.</title>
        <authorList>
            <person name="Joshi C.G."/>
            <person name="Duggirala S.M."/>
            <person name="Nathani N.M."/>
            <person name="Bhatt V.D."/>
            <person name="Patel A.K."/>
            <person name="Pandya P.R."/>
            <person name="KaPatel J.A."/>
        </authorList>
    </citation>
    <scope>NUCLEOTIDE SEQUENCE [LARGE SCALE GENOMIC DNA]</scope>
    <source>
        <strain evidence="2 3">AAU1</strain>
    </source>
</reference>
<dbReference type="Pfam" id="PF01381">
    <property type="entry name" value="HTH_3"/>
    <property type="match status" value="1"/>
</dbReference>
<dbReference type="SMART" id="SM00530">
    <property type="entry name" value="HTH_XRE"/>
    <property type="match status" value="1"/>
</dbReference>